<sequence length="91" mass="9852">MLALAQLPEMAPYAVDPRTTMAASTPLFFYVLKEAEVLEDGLRLGPVGSRIVAEVFVGPLKLQVNAVRPVKSTINQLDCDCTDEAVSKCQT</sequence>
<keyword evidence="2" id="KW-1185">Reference proteome</keyword>
<proteinExistence type="predicted"/>
<organism evidence="1 2">
    <name type="scientific">Massilia yuzhufengensis</name>
    <dbReference type="NCBI Taxonomy" id="1164594"/>
    <lineage>
        <taxon>Bacteria</taxon>
        <taxon>Pseudomonadati</taxon>
        <taxon>Pseudomonadota</taxon>
        <taxon>Betaproteobacteria</taxon>
        <taxon>Burkholderiales</taxon>
        <taxon>Oxalobacteraceae</taxon>
        <taxon>Telluria group</taxon>
        <taxon>Massilia</taxon>
    </lineage>
</organism>
<dbReference type="RefSeq" id="WP_091874604.1">
    <property type="nucleotide sequence ID" value="NZ_FOLD01000010.1"/>
</dbReference>
<dbReference type="EMBL" id="FOLD01000010">
    <property type="protein sequence ID" value="SFC79785.1"/>
    <property type="molecule type" value="Genomic_DNA"/>
</dbReference>
<reference evidence="2" key="1">
    <citation type="submission" date="2016-10" db="EMBL/GenBank/DDBJ databases">
        <authorList>
            <person name="Varghese N."/>
            <person name="Submissions S."/>
        </authorList>
    </citation>
    <scope>NUCLEOTIDE SEQUENCE [LARGE SCALE GENOMIC DNA]</scope>
    <source>
        <strain evidence="2">CGMCC 1.12041</strain>
    </source>
</reference>
<accession>A0A1I1M3H5</accession>
<name>A0A1I1M3H5_9BURK</name>
<dbReference type="STRING" id="1164594.SAMN05216204_11098"/>
<gene>
    <name evidence="1" type="ORF">SAMN05216204_11098</name>
</gene>
<protein>
    <submittedName>
        <fullName evidence="1">Uncharacterized protein</fullName>
    </submittedName>
</protein>
<dbReference type="AlphaFoldDB" id="A0A1I1M3H5"/>
<dbReference type="Proteomes" id="UP000198639">
    <property type="component" value="Unassembled WGS sequence"/>
</dbReference>
<evidence type="ECO:0000313" key="2">
    <source>
        <dbReference type="Proteomes" id="UP000198639"/>
    </source>
</evidence>
<evidence type="ECO:0000313" key="1">
    <source>
        <dbReference type="EMBL" id="SFC79785.1"/>
    </source>
</evidence>